<keyword evidence="2" id="KW-1185">Reference proteome</keyword>
<gene>
    <name evidence="1" type="ORF">TBK1r_63440</name>
</gene>
<proteinExistence type="predicted"/>
<organism evidence="1 2">
    <name type="scientific">Stieleria magnilauensis</name>
    <dbReference type="NCBI Taxonomy" id="2527963"/>
    <lineage>
        <taxon>Bacteria</taxon>
        <taxon>Pseudomonadati</taxon>
        <taxon>Planctomycetota</taxon>
        <taxon>Planctomycetia</taxon>
        <taxon>Pirellulales</taxon>
        <taxon>Pirellulaceae</taxon>
        <taxon>Stieleria</taxon>
    </lineage>
</organism>
<dbReference type="Proteomes" id="UP000318081">
    <property type="component" value="Chromosome"/>
</dbReference>
<protein>
    <submittedName>
        <fullName evidence="1">Uncharacterized protein</fullName>
    </submittedName>
</protein>
<accession>A0ABX5XZ51</accession>
<reference evidence="1 2" key="1">
    <citation type="submission" date="2019-02" db="EMBL/GenBank/DDBJ databases">
        <title>Deep-cultivation of Planctomycetes and their phenomic and genomic characterization uncovers novel biology.</title>
        <authorList>
            <person name="Wiegand S."/>
            <person name="Jogler M."/>
            <person name="Boedeker C."/>
            <person name="Pinto D."/>
            <person name="Vollmers J."/>
            <person name="Rivas-Marin E."/>
            <person name="Kohn T."/>
            <person name="Peeters S.H."/>
            <person name="Heuer A."/>
            <person name="Rast P."/>
            <person name="Oberbeckmann S."/>
            <person name="Bunk B."/>
            <person name="Jeske O."/>
            <person name="Meyerdierks A."/>
            <person name="Storesund J.E."/>
            <person name="Kallscheuer N."/>
            <person name="Luecker S."/>
            <person name="Lage O.M."/>
            <person name="Pohl T."/>
            <person name="Merkel B.J."/>
            <person name="Hornburger P."/>
            <person name="Mueller R.-W."/>
            <person name="Bruemmer F."/>
            <person name="Labrenz M."/>
            <person name="Spormann A.M."/>
            <person name="Op den Camp H."/>
            <person name="Overmann J."/>
            <person name="Amann R."/>
            <person name="Jetten M.S.M."/>
            <person name="Mascher T."/>
            <person name="Medema M.H."/>
            <person name="Devos D.P."/>
            <person name="Kaster A.-K."/>
            <person name="Ovreas L."/>
            <person name="Rohde M."/>
            <person name="Galperin M.Y."/>
            <person name="Jogler C."/>
        </authorList>
    </citation>
    <scope>NUCLEOTIDE SEQUENCE [LARGE SCALE GENOMIC DNA]</scope>
    <source>
        <strain evidence="1 2">TBK1r</strain>
    </source>
</reference>
<sequence length="334" mass="36733">MLGHLEVIDVVMKQTHTLTDVESMQYGPAPRRRMIPHPLSPAQRFTWTLIGVWFTSSLISIHRPAAANDALFQPTPIAVVDPGTRVTDESEPVSWNRQILVASPKINSGDIDSLSGSIRDAATKCALTIMARVEKSTPQGQYELKQIGVGYSVEGPAGRIIISSDTASDLDVPLGFIARQVLKTNERQLADVSLIAHSPALAMFDAPSVMLRNGQHRKYLTRHLVYLDQATGEGGLVTWLLVPPSDDEHPMAIINQPIRVTKWNTHETRQIHVDADEFNFLGVPGALAFALEDLPPGIDVAWTKRAARLAGKKAFTETELRELADALREAMETK</sequence>
<dbReference type="EMBL" id="CP036432">
    <property type="protein sequence ID" value="QDV87315.1"/>
    <property type="molecule type" value="Genomic_DNA"/>
</dbReference>
<evidence type="ECO:0000313" key="2">
    <source>
        <dbReference type="Proteomes" id="UP000318081"/>
    </source>
</evidence>
<evidence type="ECO:0000313" key="1">
    <source>
        <dbReference type="EMBL" id="QDV87315.1"/>
    </source>
</evidence>
<name>A0ABX5XZ51_9BACT</name>